<dbReference type="AlphaFoldDB" id="A0A2J5HR20"/>
<evidence type="ECO:0000313" key="3">
    <source>
        <dbReference type="Proteomes" id="UP000235023"/>
    </source>
</evidence>
<keyword evidence="1" id="KW-0812">Transmembrane</keyword>
<proteinExistence type="predicted"/>
<protein>
    <submittedName>
        <fullName evidence="2">Uncharacterized protein</fullName>
    </submittedName>
</protein>
<gene>
    <name evidence="2" type="ORF">BDW42DRAFT_172301</name>
</gene>
<evidence type="ECO:0000313" key="2">
    <source>
        <dbReference type="EMBL" id="PLN79721.1"/>
    </source>
</evidence>
<accession>A0A2J5HR20</accession>
<evidence type="ECO:0000256" key="1">
    <source>
        <dbReference type="SAM" id="Phobius"/>
    </source>
</evidence>
<feature type="transmembrane region" description="Helical" evidence="1">
    <location>
        <begin position="12"/>
        <end position="35"/>
    </location>
</feature>
<reference evidence="3" key="1">
    <citation type="submission" date="2017-12" db="EMBL/GenBank/DDBJ databases">
        <authorList>
            <consortium name="DOE Joint Genome Institute"/>
            <person name="Mondo S.J."/>
            <person name="Kjaerbolling I."/>
            <person name="Vesth T.C."/>
            <person name="Frisvad J.C."/>
            <person name="Nybo J.L."/>
            <person name="Theobald S."/>
            <person name="Kuo A."/>
            <person name="Bowyer P."/>
            <person name="Matsuda Y."/>
            <person name="Lyhne E.K."/>
            <person name="Kogle M.E."/>
            <person name="Clum A."/>
            <person name="Lipzen A."/>
            <person name="Salamov A."/>
            <person name="Ngan C.Y."/>
            <person name="Daum C."/>
            <person name="Chiniquy J."/>
            <person name="Barry K."/>
            <person name="LaButti K."/>
            <person name="Haridas S."/>
            <person name="Simmons B.A."/>
            <person name="Magnuson J.K."/>
            <person name="Mortensen U.H."/>
            <person name="Larsen T.O."/>
            <person name="Grigoriev I.V."/>
            <person name="Baker S.E."/>
            <person name="Andersen M.R."/>
            <person name="Nordberg H.P."/>
            <person name="Cantor M.N."/>
            <person name="Hua S.X."/>
        </authorList>
    </citation>
    <scope>NUCLEOTIDE SEQUENCE [LARGE SCALE GENOMIC DNA]</scope>
    <source>
        <strain evidence="3">IBT 19404</strain>
    </source>
</reference>
<name>A0A2J5HR20_9EURO</name>
<keyword evidence="1" id="KW-0472">Membrane</keyword>
<keyword evidence="3" id="KW-1185">Reference proteome</keyword>
<organism evidence="2 3">
    <name type="scientific">Aspergillus taichungensis</name>
    <dbReference type="NCBI Taxonomy" id="482145"/>
    <lineage>
        <taxon>Eukaryota</taxon>
        <taxon>Fungi</taxon>
        <taxon>Dikarya</taxon>
        <taxon>Ascomycota</taxon>
        <taxon>Pezizomycotina</taxon>
        <taxon>Eurotiomycetes</taxon>
        <taxon>Eurotiomycetidae</taxon>
        <taxon>Eurotiales</taxon>
        <taxon>Aspergillaceae</taxon>
        <taxon>Aspergillus</taxon>
        <taxon>Aspergillus subgen. Circumdati</taxon>
    </lineage>
</organism>
<dbReference type="EMBL" id="KZ559556">
    <property type="protein sequence ID" value="PLN79721.1"/>
    <property type="molecule type" value="Genomic_DNA"/>
</dbReference>
<dbReference type="Proteomes" id="UP000235023">
    <property type="component" value="Unassembled WGS sequence"/>
</dbReference>
<keyword evidence="1" id="KW-1133">Transmembrane helix</keyword>
<sequence length="73" mass="8798">MGLAFWDCMFVYLMWWCVWLASGWLVGWFGASVRMNRSVLMKRKERKRKKERRRKHLLGFRFSSFGAFLGSPC</sequence>